<dbReference type="Proteomes" id="UP001262582">
    <property type="component" value="Unassembled WGS sequence"/>
</dbReference>
<name>A0ABU3D618_9FLAO</name>
<accession>A0ABU3D618</accession>
<sequence>MKIHCVKSGGFLGRQQSCVIELEELNTSENMAFKEVAKENRTNESMRDSYVYYFSFEENNAKKEVNLEESLIQEKMQPFIDKVNSKLS</sequence>
<proteinExistence type="predicted"/>
<protein>
    <submittedName>
        <fullName evidence="1">Uncharacterized protein</fullName>
    </submittedName>
</protein>
<gene>
    <name evidence="1" type="ORF">RM539_10345</name>
</gene>
<evidence type="ECO:0000313" key="1">
    <source>
        <dbReference type="EMBL" id="MDT0676980.1"/>
    </source>
</evidence>
<reference evidence="1 2" key="1">
    <citation type="submission" date="2023-09" db="EMBL/GenBank/DDBJ databases">
        <authorList>
            <person name="Rey-Velasco X."/>
        </authorList>
    </citation>
    <scope>NUCLEOTIDE SEQUENCE [LARGE SCALE GENOMIC DNA]</scope>
    <source>
        <strain evidence="1 2">F117</strain>
    </source>
</reference>
<comment type="caution">
    <text evidence="1">The sequence shown here is derived from an EMBL/GenBank/DDBJ whole genome shotgun (WGS) entry which is preliminary data.</text>
</comment>
<dbReference type="RefSeq" id="WP_311503324.1">
    <property type="nucleotide sequence ID" value="NZ_JAVRHK010000006.1"/>
</dbReference>
<keyword evidence="2" id="KW-1185">Reference proteome</keyword>
<dbReference type="EMBL" id="JAVRHK010000006">
    <property type="protein sequence ID" value="MDT0676980.1"/>
    <property type="molecule type" value="Genomic_DNA"/>
</dbReference>
<organism evidence="1 2">
    <name type="scientific">Autumnicola musiva</name>
    <dbReference type="NCBI Taxonomy" id="3075589"/>
    <lineage>
        <taxon>Bacteria</taxon>
        <taxon>Pseudomonadati</taxon>
        <taxon>Bacteroidota</taxon>
        <taxon>Flavobacteriia</taxon>
        <taxon>Flavobacteriales</taxon>
        <taxon>Flavobacteriaceae</taxon>
        <taxon>Autumnicola</taxon>
    </lineage>
</organism>
<evidence type="ECO:0000313" key="2">
    <source>
        <dbReference type="Proteomes" id="UP001262582"/>
    </source>
</evidence>